<keyword evidence="3" id="KW-1185">Reference proteome</keyword>
<dbReference type="InterPro" id="IPR050463">
    <property type="entry name" value="Gfo/Idh/MocA_oxidrdct_glycsds"/>
</dbReference>
<evidence type="ECO:0000313" key="3">
    <source>
        <dbReference type="Proteomes" id="UP000557717"/>
    </source>
</evidence>
<feature type="domain" description="Gfo/Idh/MocA-like oxidoreductase N-terminal" evidence="1">
    <location>
        <begin position="38"/>
        <end position="156"/>
    </location>
</feature>
<dbReference type="Gene3D" id="3.30.360.10">
    <property type="entry name" value="Dihydrodipicolinate Reductase, domain 2"/>
    <property type="match status" value="1"/>
</dbReference>
<accession>A0A840UZ90</accession>
<dbReference type="EMBL" id="JACHFD010000006">
    <property type="protein sequence ID" value="MBB5351437.1"/>
    <property type="molecule type" value="Genomic_DNA"/>
</dbReference>
<organism evidence="2 3">
    <name type="scientific">Haloferula luteola</name>
    <dbReference type="NCBI Taxonomy" id="595692"/>
    <lineage>
        <taxon>Bacteria</taxon>
        <taxon>Pseudomonadati</taxon>
        <taxon>Verrucomicrobiota</taxon>
        <taxon>Verrucomicrobiia</taxon>
        <taxon>Verrucomicrobiales</taxon>
        <taxon>Verrucomicrobiaceae</taxon>
        <taxon>Haloferula</taxon>
    </lineage>
</organism>
<dbReference type="InterPro" id="IPR036291">
    <property type="entry name" value="NAD(P)-bd_dom_sf"/>
</dbReference>
<protein>
    <submittedName>
        <fullName evidence="2">Putative dehydrogenase</fullName>
    </submittedName>
</protein>
<gene>
    <name evidence="2" type="ORF">HNR46_001673</name>
</gene>
<comment type="caution">
    <text evidence="2">The sequence shown here is derived from an EMBL/GenBank/DDBJ whole genome shotgun (WGS) entry which is preliminary data.</text>
</comment>
<dbReference type="InterPro" id="IPR006311">
    <property type="entry name" value="TAT_signal"/>
</dbReference>
<dbReference type="GO" id="GO:0000166">
    <property type="term" value="F:nucleotide binding"/>
    <property type="evidence" value="ECO:0007669"/>
    <property type="project" value="InterPro"/>
</dbReference>
<dbReference type="PANTHER" id="PTHR43818:SF5">
    <property type="entry name" value="OXIDOREDUCTASE FAMILY PROTEIN"/>
    <property type="match status" value="1"/>
</dbReference>
<dbReference type="PROSITE" id="PS51318">
    <property type="entry name" value="TAT"/>
    <property type="match status" value="1"/>
</dbReference>
<dbReference type="Gene3D" id="3.40.50.720">
    <property type="entry name" value="NAD(P)-binding Rossmann-like Domain"/>
    <property type="match status" value="1"/>
</dbReference>
<dbReference type="AlphaFoldDB" id="A0A840UZ90"/>
<proteinExistence type="predicted"/>
<sequence length="476" mass="52097">MHASFRFGRRQFLQGIGAASLVSLAGPAFGALGANGRIRIGMIGCGGRADALRDQFSREPDVEIVAMADPEQKHLDAQAAKVPGVAKYQDYRKLLERNDIDAVIISSPNYWHALQTIHACQAGKDVYVEKPVTSSLDQSGPMLEAATRYQRIVQAGTQNRSDTGLIEAFGRIQEGEFGKIQAIRGLCYRNRTSIGKRDTPLKPSESLDYQLWLGPCQDRPILRPKLHYDWHWDYNTGNGDIGNQAPHEFDLIRWVLGDPQFTGGVESIGQRFGWDDAGNTPNLQTVWFDWAGVPVVFEVNDMMMKPDLNASPAYRGVRVGVVVTCEGGEFRGGRGGGYVVGEDGKTKIAKFPGDAGGGHARNFLDAVKSRDAKSLKGQLANAINACEVIHLGNLSHRSGSPVPRKQLIEEVPESIAEVIERQEKQLAFWGIDTNKVPYHHGPVATLDADGKVGGGAAIEELAKPQYREGFEIPKEI</sequence>
<evidence type="ECO:0000259" key="1">
    <source>
        <dbReference type="Pfam" id="PF01408"/>
    </source>
</evidence>
<name>A0A840UZ90_9BACT</name>
<dbReference type="PANTHER" id="PTHR43818">
    <property type="entry name" value="BCDNA.GH03377"/>
    <property type="match status" value="1"/>
</dbReference>
<dbReference type="SUPFAM" id="SSF51735">
    <property type="entry name" value="NAD(P)-binding Rossmann-fold domains"/>
    <property type="match status" value="1"/>
</dbReference>
<dbReference type="Proteomes" id="UP000557717">
    <property type="component" value="Unassembled WGS sequence"/>
</dbReference>
<dbReference type="InterPro" id="IPR000683">
    <property type="entry name" value="Gfo/Idh/MocA-like_OxRdtase_N"/>
</dbReference>
<evidence type="ECO:0000313" key="2">
    <source>
        <dbReference type="EMBL" id="MBB5351437.1"/>
    </source>
</evidence>
<dbReference type="Pfam" id="PF01408">
    <property type="entry name" value="GFO_IDH_MocA"/>
    <property type="match status" value="1"/>
</dbReference>
<dbReference type="SUPFAM" id="SSF55347">
    <property type="entry name" value="Glyceraldehyde-3-phosphate dehydrogenase-like, C-terminal domain"/>
    <property type="match status" value="1"/>
</dbReference>
<reference evidence="2 3" key="1">
    <citation type="submission" date="2020-08" db="EMBL/GenBank/DDBJ databases">
        <title>Genomic Encyclopedia of Type Strains, Phase IV (KMG-IV): sequencing the most valuable type-strain genomes for metagenomic binning, comparative biology and taxonomic classification.</title>
        <authorList>
            <person name="Goeker M."/>
        </authorList>
    </citation>
    <scope>NUCLEOTIDE SEQUENCE [LARGE SCALE GENOMIC DNA]</scope>
    <source>
        <strain evidence="2 3">YC6886</strain>
    </source>
</reference>